<accession>M1LT12</accession>
<dbReference type="EMBL" id="CP004121">
    <property type="protein sequence ID" value="AGF56155.1"/>
    <property type="molecule type" value="Genomic_DNA"/>
</dbReference>
<organism evidence="2 3">
    <name type="scientific">Clostridium saccharoperbutylacetonicum N1-4(HMT)</name>
    <dbReference type="NCBI Taxonomy" id="931276"/>
    <lineage>
        <taxon>Bacteria</taxon>
        <taxon>Bacillati</taxon>
        <taxon>Bacillota</taxon>
        <taxon>Clostridia</taxon>
        <taxon>Eubacteriales</taxon>
        <taxon>Clostridiaceae</taxon>
        <taxon>Clostridium</taxon>
    </lineage>
</organism>
<dbReference type="eggNOG" id="ENOG50327TK">
    <property type="taxonomic scope" value="Bacteria"/>
</dbReference>
<dbReference type="OrthoDB" id="9915654at2"/>
<dbReference type="Gene3D" id="1.10.287.1060">
    <property type="entry name" value="ESAT-6-like"/>
    <property type="match status" value="1"/>
</dbReference>
<dbReference type="AlphaFoldDB" id="M1LT12"/>
<gene>
    <name evidence="2" type="ORF">Cspa_c23900</name>
</gene>
<dbReference type="KEGG" id="csr:Cspa_c23900"/>
<sequence>MWGEEGTIKFDYDSVQKAYTTMHKIYDEAAKVLEKLVQDSKNAEEKMKGQYRGAYSDKSEDIFKELKKSIENINKLSKKVEETSKDFLKQDMILADLYGKSE</sequence>
<dbReference type="STRING" id="36745.CLSAP_22080"/>
<protein>
    <submittedName>
        <fullName evidence="2">Uncharacterized protein</fullName>
    </submittedName>
</protein>
<keyword evidence="1" id="KW-0175">Coiled coil</keyword>
<feature type="coiled-coil region" evidence="1">
    <location>
        <begin position="26"/>
        <end position="86"/>
    </location>
</feature>
<proteinExistence type="predicted"/>
<reference evidence="2 3" key="1">
    <citation type="submission" date="2013-02" db="EMBL/GenBank/DDBJ databases">
        <title>Genome sequence of Clostridium saccharoperbutylacetonicum N1-4(HMT).</title>
        <authorList>
            <person name="Poehlein A."/>
            <person name="Daniel R."/>
        </authorList>
    </citation>
    <scope>NUCLEOTIDE SEQUENCE [LARGE SCALE GENOMIC DNA]</scope>
    <source>
        <strain evidence="3">N1-4(HMT)</strain>
    </source>
</reference>
<evidence type="ECO:0000256" key="1">
    <source>
        <dbReference type="SAM" id="Coils"/>
    </source>
</evidence>
<dbReference type="SUPFAM" id="SSF140453">
    <property type="entry name" value="EsxAB dimer-like"/>
    <property type="match status" value="1"/>
</dbReference>
<dbReference type="InterPro" id="IPR036689">
    <property type="entry name" value="ESAT-6-like_sf"/>
</dbReference>
<evidence type="ECO:0000313" key="3">
    <source>
        <dbReference type="Proteomes" id="UP000011728"/>
    </source>
</evidence>
<dbReference type="RefSeq" id="WP_015392474.1">
    <property type="nucleotide sequence ID" value="NC_020291.1"/>
</dbReference>
<name>M1LT12_9CLOT</name>
<evidence type="ECO:0000313" key="2">
    <source>
        <dbReference type="EMBL" id="AGF56155.1"/>
    </source>
</evidence>
<dbReference type="PATRIC" id="fig|931276.5.peg.2394"/>
<keyword evidence="3" id="KW-1185">Reference proteome</keyword>
<dbReference type="HOGENOM" id="CLU_2272510_0_0_9"/>
<dbReference type="Proteomes" id="UP000011728">
    <property type="component" value="Chromosome"/>
</dbReference>